<dbReference type="Pfam" id="PF00732">
    <property type="entry name" value="GMC_oxred_N"/>
    <property type="match status" value="1"/>
</dbReference>
<evidence type="ECO:0000313" key="6">
    <source>
        <dbReference type="Proteomes" id="UP000233524"/>
    </source>
</evidence>
<dbReference type="Pfam" id="PF05199">
    <property type="entry name" value="GMC_oxred_C"/>
    <property type="match status" value="1"/>
</dbReference>
<keyword evidence="6" id="KW-1185">Reference proteome</keyword>
<reference evidence="5 6" key="1">
    <citation type="journal article" date="2017" name="G3 (Bethesda)">
        <title>First Draft Genome Sequence of the Pathogenic Fungus Lomentospora prolificans (Formerly Scedosporium prolificans).</title>
        <authorList>
            <person name="Luo R."/>
            <person name="Zimin A."/>
            <person name="Workman R."/>
            <person name="Fan Y."/>
            <person name="Pertea G."/>
            <person name="Grossman N."/>
            <person name="Wear M.P."/>
            <person name="Jia B."/>
            <person name="Miller H."/>
            <person name="Casadevall A."/>
            <person name="Timp W."/>
            <person name="Zhang S.X."/>
            <person name="Salzberg S.L."/>
        </authorList>
    </citation>
    <scope>NUCLEOTIDE SEQUENCE [LARGE SCALE GENOMIC DNA]</scope>
    <source>
        <strain evidence="5 6">JHH-5317</strain>
    </source>
</reference>
<dbReference type="GO" id="GO:0050660">
    <property type="term" value="F:flavin adenine dinucleotide binding"/>
    <property type="evidence" value="ECO:0007669"/>
    <property type="project" value="InterPro"/>
</dbReference>
<dbReference type="Gene3D" id="3.30.560.10">
    <property type="entry name" value="Glucose Oxidase, domain 3"/>
    <property type="match status" value="1"/>
</dbReference>
<keyword evidence="3" id="KW-0732">Signal</keyword>
<evidence type="ECO:0000313" key="5">
    <source>
        <dbReference type="EMBL" id="PKS10102.1"/>
    </source>
</evidence>
<dbReference type="EMBL" id="NLAX01000008">
    <property type="protein sequence ID" value="PKS10102.1"/>
    <property type="molecule type" value="Genomic_DNA"/>
</dbReference>
<name>A0A2N3NCL6_9PEZI</name>
<feature type="binding site" evidence="2">
    <location>
        <begin position="567"/>
        <end position="568"/>
    </location>
    <ligand>
        <name>FAD</name>
        <dbReference type="ChEBI" id="CHEBI:57692"/>
    </ligand>
</feature>
<proteinExistence type="inferred from homology"/>
<feature type="signal peptide" evidence="3">
    <location>
        <begin position="1"/>
        <end position="23"/>
    </location>
</feature>
<dbReference type="PANTHER" id="PTHR11552:SF115">
    <property type="entry name" value="DEHYDROGENASE XPTC-RELATED"/>
    <property type="match status" value="1"/>
</dbReference>
<dbReference type="AlphaFoldDB" id="A0A2N3NCL6"/>
<dbReference type="Proteomes" id="UP000233524">
    <property type="component" value="Unassembled WGS sequence"/>
</dbReference>
<dbReference type="GO" id="GO:0016614">
    <property type="term" value="F:oxidoreductase activity, acting on CH-OH group of donors"/>
    <property type="evidence" value="ECO:0007669"/>
    <property type="project" value="InterPro"/>
</dbReference>
<sequence>MYQKFGRVVALLSLLSRAKVSFAAPIEEIEDKAIEDEYDFIICGGIVNNPQLTGFSSMSKSKRLNPGGTAGLVLGNRLSESGANRVLVLEAGPNPEVVSAYEAPGGNQLLGGTAIDWAFLTAPQEHLDGRIIQYHRGRALGGSSTTNGLYYGRGSSSIYDRWEELGNPGWGWNETYPLFVKSTHLNPPSDQQGFDLSYKTWDESAYGDGPLQLAYQGYVPESANGFIEACEAANIPIVNDLNSGDGVGVKHGTGTLDSKLRRSSSYDAFYKPIQDRQNLDVLHYAAVQHLITDTDGEKPAVTGVGFIYHPTGLVHEIKARKEVIVSMGAFHSPQLLMVSGIGPKSELDKFGIEPVLFNENIGRHLNDHSVFSIMAKAQPEFATSEMSATFMNLRAAQNEFYANLSGPYTAPSGITNGFQELSNEELREIGAGDVVDAGLVDQAHIEYLYESIWYPGGPTPYYTPKANESYISLTASSMVALSRGNVTLRSASMADAPIINPNYYEAQADRAIAIQSFKYLRKILAHPALSKYTDGANNGEVSPGAAISDDDDEAIFEYVKANTIPNWHASGTNRMLPLEDGGVVDSRLRVYGVDNLRVIDCSILPLLPDVNILGPVYMVAEKGAEVIREDWNDA</sequence>
<dbReference type="VEuPathDB" id="FungiDB:jhhlp_001852"/>
<dbReference type="GO" id="GO:0044550">
    <property type="term" value="P:secondary metabolite biosynthetic process"/>
    <property type="evidence" value="ECO:0007669"/>
    <property type="project" value="TreeGrafter"/>
</dbReference>
<dbReference type="PANTHER" id="PTHR11552">
    <property type="entry name" value="GLUCOSE-METHANOL-CHOLINE GMC OXIDOREDUCTASE"/>
    <property type="match status" value="1"/>
</dbReference>
<dbReference type="InterPro" id="IPR036188">
    <property type="entry name" value="FAD/NAD-bd_sf"/>
</dbReference>
<evidence type="ECO:0000259" key="4">
    <source>
        <dbReference type="PROSITE" id="PS00624"/>
    </source>
</evidence>
<protein>
    <recommendedName>
        <fullName evidence="4">Glucose-methanol-choline oxidoreductase N-terminal domain-containing protein</fullName>
    </recommendedName>
</protein>
<feature type="chain" id="PRO_5014671913" description="Glucose-methanol-choline oxidoreductase N-terminal domain-containing protein" evidence="3">
    <location>
        <begin position="24"/>
        <end position="634"/>
    </location>
</feature>
<feature type="binding site" evidence="2">
    <location>
        <position position="287"/>
    </location>
    <ligand>
        <name>FAD</name>
        <dbReference type="ChEBI" id="CHEBI:57692"/>
    </ligand>
</feature>
<dbReference type="InterPro" id="IPR007867">
    <property type="entry name" value="GMC_OxRtase_C"/>
</dbReference>
<accession>A0A2N3NCL6</accession>
<keyword evidence="2" id="KW-0274">FAD</keyword>
<dbReference type="InterPro" id="IPR000172">
    <property type="entry name" value="GMC_OxRdtase_N"/>
</dbReference>
<dbReference type="SUPFAM" id="SSF54373">
    <property type="entry name" value="FAD-linked reductases, C-terminal domain"/>
    <property type="match status" value="1"/>
</dbReference>
<evidence type="ECO:0000256" key="3">
    <source>
        <dbReference type="SAM" id="SignalP"/>
    </source>
</evidence>
<comment type="cofactor">
    <cofactor evidence="2">
        <name>FAD</name>
        <dbReference type="ChEBI" id="CHEBI:57692"/>
    </cofactor>
</comment>
<organism evidence="5 6">
    <name type="scientific">Lomentospora prolificans</name>
    <dbReference type="NCBI Taxonomy" id="41688"/>
    <lineage>
        <taxon>Eukaryota</taxon>
        <taxon>Fungi</taxon>
        <taxon>Dikarya</taxon>
        <taxon>Ascomycota</taxon>
        <taxon>Pezizomycotina</taxon>
        <taxon>Sordariomycetes</taxon>
        <taxon>Hypocreomycetidae</taxon>
        <taxon>Microascales</taxon>
        <taxon>Microascaceae</taxon>
        <taxon>Lomentospora</taxon>
    </lineage>
</organism>
<dbReference type="InterPro" id="IPR012132">
    <property type="entry name" value="GMC_OxRdtase"/>
</dbReference>
<dbReference type="InParanoid" id="A0A2N3NCL6"/>
<comment type="similarity">
    <text evidence="1">Belongs to the GMC oxidoreductase family.</text>
</comment>
<dbReference type="STRING" id="41688.A0A2N3NCL6"/>
<feature type="domain" description="Glucose-methanol-choline oxidoreductase N-terminal" evidence="4">
    <location>
        <begin position="328"/>
        <end position="342"/>
    </location>
</feature>
<comment type="caution">
    <text evidence="5">The sequence shown here is derived from an EMBL/GenBank/DDBJ whole genome shotgun (WGS) entry which is preliminary data.</text>
</comment>
<gene>
    <name evidence="5" type="ORF">jhhlp_001852</name>
</gene>
<dbReference type="Gene3D" id="3.50.50.60">
    <property type="entry name" value="FAD/NAD(P)-binding domain"/>
    <property type="match status" value="1"/>
</dbReference>
<dbReference type="SUPFAM" id="SSF51905">
    <property type="entry name" value="FAD/NAD(P)-binding domain"/>
    <property type="match status" value="1"/>
</dbReference>
<evidence type="ECO:0000256" key="2">
    <source>
        <dbReference type="PIRSR" id="PIRSR000137-2"/>
    </source>
</evidence>
<dbReference type="PIRSF" id="PIRSF000137">
    <property type="entry name" value="Alcohol_oxidase"/>
    <property type="match status" value="1"/>
</dbReference>
<dbReference type="OrthoDB" id="269227at2759"/>
<keyword evidence="2" id="KW-0285">Flavoprotein</keyword>
<dbReference type="PROSITE" id="PS00624">
    <property type="entry name" value="GMC_OXRED_2"/>
    <property type="match status" value="1"/>
</dbReference>
<evidence type="ECO:0000256" key="1">
    <source>
        <dbReference type="ARBA" id="ARBA00010790"/>
    </source>
</evidence>